<feature type="transmembrane region" description="Helical" evidence="1">
    <location>
        <begin position="89"/>
        <end position="109"/>
    </location>
</feature>
<evidence type="ECO:0000313" key="3">
    <source>
        <dbReference type="Proteomes" id="UP000636479"/>
    </source>
</evidence>
<feature type="transmembrane region" description="Helical" evidence="1">
    <location>
        <begin position="326"/>
        <end position="347"/>
    </location>
</feature>
<keyword evidence="1" id="KW-0812">Transmembrane</keyword>
<feature type="transmembrane region" description="Helical" evidence="1">
    <location>
        <begin position="31"/>
        <end position="50"/>
    </location>
</feature>
<dbReference type="EMBL" id="JACAZF010000001">
    <property type="protein sequence ID" value="KAF7316010.1"/>
    <property type="molecule type" value="Genomic_DNA"/>
</dbReference>
<feature type="transmembrane region" description="Helical" evidence="1">
    <location>
        <begin position="292"/>
        <end position="314"/>
    </location>
</feature>
<comment type="caution">
    <text evidence="2">The sequence shown here is derived from an EMBL/GenBank/DDBJ whole genome shotgun (WGS) entry which is preliminary data.</text>
</comment>
<dbReference type="OrthoDB" id="9451547at2759"/>
<keyword evidence="1" id="KW-1133">Transmembrane helix</keyword>
<reference evidence="2" key="1">
    <citation type="submission" date="2020-05" db="EMBL/GenBank/DDBJ databases">
        <title>Mycena genomes resolve the evolution of fungal bioluminescence.</title>
        <authorList>
            <person name="Tsai I.J."/>
        </authorList>
    </citation>
    <scope>NUCLEOTIDE SEQUENCE</scope>
    <source>
        <strain evidence="2">171206Taipei</strain>
    </source>
</reference>
<evidence type="ECO:0000256" key="1">
    <source>
        <dbReference type="SAM" id="Phobius"/>
    </source>
</evidence>
<evidence type="ECO:0008006" key="4">
    <source>
        <dbReference type="Google" id="ProtNLM"/>
    </source>
</evidence>
<name>A0A8H6TC22_9AGAR</name>
<keyword evidence="1" id="KW-0472">Membrane</keyword>
<sequence length="405" mass="44487">MLSIPAFPPTHSLSTRASSNKCRDIDDCRRLFDIVWGCLVTVFLCIWVSVHPNVPPPPPDSPAKRARLQRWAKWYIIEANLPLLHRMKLLATALVAPELIIGFAGRQLAVARFFSRTHNISLTHGFFIVMGGFIDADGHPIVTQKQLWQPGVAAAIRATSEATLEDKSKGDLFSKGIALCQGLWFILQCIARRAQRLPLTEIEVVTLAFATINALTWLLWLRKPLDVREPIRLPLSTGGPASQSLTGTPGGGSFNVDHPVSNIYSQYDPLAATAVPTFWCTTEDDEEVLGHVWILTFVAQMFCGALFGGIHFAAWSAVFPSLAEMWLWRGASLLVTALPLVLLLVFLSDGVLQCPASLFGLLTLAGSGLYCVARVVLLVLPLATLRFQPAAAFEDVDWSVYIPHL</sequence>
<feature type="transmembrane region" description="Helical" evidence="1">
    <location>
        <begin position="359"/>
        <end position="380"/>
    </location>
</feature>
<accession>A0A8H6TC22</accession>
<protein>
    <recommendedName>
        <fullName evidence="4">Transmembrane protein</fullName>
    </recommendedName>
</protein>
<proteinExistence type="predicted"/>
<keyword evidence="3" id="KW-1185">Reference proteome</keyword>
<dbReference type="RefSeq" id="XP_037226033.1">
    <property type="nucleotide sequence ID" value="XM_037358123.1"/>
</dbReference>
<dbReference type="AlphaFoldDB" id="A0A8H6TC22"/>
<organism evidence="2 3">
    <name type="scientific">Mycena indigotica</name>
    <dbReference type="NCBI Taxonomy" id="2126181"/>
    <lineage>
        <taxon>Eukaryota</taxon>
        <taxon>Fungi</taxon>
        <taxon>Dikarya</taxon>
        <taxon>Basidiomycota</taxon>
        <taxon>Agaricomycotina</taxon>
        <taxon>Agaricomycetes</taxon>
        <taxon>Agaricomycetidae</taxon>
        <taxon>Agaricales</taxon>
        <taxon>Marasmiineae</taxon>
        <taxon>Mycenaceae</taxon>
        <taxon>Mycena</taxon>
    </lineage>
</organism>
<dbReference type="PANTHER" id="PTHR35043:SF7">
    <property type="entry name" value="TRANSCRIPTION FACTOR DOMAIN-CONTAINING PROTEIN"/>
    <property type="match status" value="1"/>
</dbReference>
<feature type="transmembrane region" description="Helical" evidence="1">
    <location>
        <begin position="202"/>
        <end position="220"/>
    </location>
</feature>
<dbReference type="PANTHER" id="PTHR35043">
    <property type="entry name" value="TRANSCRIPTION FACTOR DOMAIN-CONTAINING PROTEIN"/>
    <property type="match status" value="1"/>
</dbReference>
<gene>
    <name evidence="2" type="ORF">MIND_00118400</name>
</gene>
<evidence type="ECO:0000313" key="2">
    <source>
        <dbReference type="EMBL" id="KAF7316010.1"/>
    </source>
</evidence>
<dbReference type="GeneID" id="59340639"/>
<dbReference type="Proteomes" id="UP000636479">
    <property type="component" value="Unassembled WGS sequence"/>
</dbReference>